<comment type="similarity">
    <text evidence="2 8">Belongs to the cytochrome P450 family.</text>
</comment>
<dbReference type="PANTHER" id="PTHR24305">
    <property type="entry name" value="CYTOCHROME P450"/>
    <property type="match status" value="1"/>
</dbReference>
<keyword evidence="7 8" id="KW-0349">Heme</keyword>
<dbReference type="OMA" id="CPYLQAV"/>
<dbReference type="VEuPathDB" id="FungiDB:An08g07910"/>
<dbReference type="GO" id="GO:0020037">
    <property type="term" value="F:heme binding"/>
    <property type="evidence" value="ECO:0007669"/>
    <property type="project" value="InterPro"/>
</dbReference>
<keyword evidence="4 8" id="KW-0560">Oxidoreductase</keyword>
<dbReference type="GO" id="GO:0005506">
    <property type="term" value="F:iron ion binding"/>
    <property type="evidence" value="ECO:0007669"/>
    <property type="project" value="InterPro"/>
</dbReference>
<sequence>MQLLSLLFNSFAAGILLLLGTGCYAIYQCFLSPLARIPGPFWAKLTNWHRAYLTYEGQAHRKYLALHRNLPLRGAELATERISRSVADPTAFREIYKAGGKFAKSASYSVPKEIHAFDLFRQRNEKIHGEQRKLVARAYSMDSMVHLEPNVSSLLTSMVQKLDTLSGVVDLGVFLQLFAFDVIGAVSFSRPFGYVTAGDDDGVFSRLKQSLRSMSWLMNVPWFYDLHQVLKPYIGNWLAVNDRNGYFYQFAAQEIVSRKDRGGDDRDIVNQLFAIQKTKPHFSDTDMAYMLTANVFAGSDTTATSLNAIFYLLLKNPTVYQRLMQELEEKRAAGELSDLVTFQQAESCPYLQAVMYEALRLYPAAGLQLNRDVPEGGMKIGKYYVPEGTVVGSSAWVIHRLPEIWGPDFEEFRPERWLEGDVGNLKRFYFSFGGGSRTCVGRNISWLEMSKLVPTLLMRYNIQLAPGAKVTDESGGLIFIKGLNVLLSPRQRAVA</sequence>
<dbReference type="SUPFAM" id="SSF48264">
    <property type="entry name" value="Cytochrome P450"/>
    <property type="match status" value="1"/>
</dbReference>
<evidence type="ECO:0000256" key="4">
    <source>
        <dbReference type="ARBA" id="ARBA00023002"/>
    </source>
</evidence>
<dbReference type="Gene3D" id="1.10.630.10">
    <property type="entry name" value="Cytochrome P450"/>
    <property type="match status" value="1"/>
</dbReference>
<dbReference type="AlphaFoldDB" id="A0A100IPH7"/>
<dbReference type="Proteomes" id="UP000068243">
    <property type="component" value="Unassembled WGS sequence"/>
</dbReference>
<dbReference type="InterPro" id="IPR001128">
    <property type="entry name" value="Cyt_P450"/>
</dbReference>
<proteinExistence type="inferred from homology"/>
<evidence type="ECO:0000256" key="1">
    <source>
        <dbReference type="ARBA" id="ARBA00001971"/>
    </source>
</evidence>
<comment type="cofactor">
    <cofactor evidence="1 7">
        <name>heme</name>
        <dbReference type="ChEBI" id="CHEBI:30413"/>
    </cofactor>
</comment>
<dbReference type="VEuPathDB" id="FungiDB:ATCC64974_37900"/>
<gene>
    <name evidence="9" type="ORF">ABL_07658</name>
</gene>
<protein>
    <submittedName>
        <fullName evidence="9">Cytochrome P450 family protein</fullName>
    </submittedName>
</protein>
<evidence type="ECO:0000256" key="6">
    <source>
        <dbReference type="ARBA" id="ARBA00023033"/>
    </source>
</evidence>
<dbReference type="PRINTS" id="PR00463">
    <property type="entry name" value="EP450I"/>
</dbReference>
<dbReference type="OrthoDB" id="3934656at2759"/>
<dbReference type="PANTHER" id="PTHR24305:SF232">
    <property type="entry name" value="P450, PUTATIVE (EUROFUNG)-RELATED"/>
    <property type="match status" value="1"/>
</dbReference>
<keyword evidence="6 8" id="KW-0503">Monooxygenase</keyword>
<comment type="caution">
    <text evidence="9">The sequence shown here is derived from an EMBL/GenBank/DDBJ whole genome shotgun (WGS) entry which is preliminary data.</text>
</comment>
<dbReference type="GO" id="GO:0004497">
    <property type="term" value="F:monooxygenase activity"/>
    <property type="evidence" value="ECO:0007669"/>
    <property type="project" value="UniProtKB-KW"/>
</dbReference>
<keyword evidence="5 7" id="KW-0408">Iron</keyword>
<dbReference type="InterPro" id="IPR036396">
    <property type="entry name" value="Cyt_P450_sf"/>
</dbReference>
<dbReference type="VEuPathDB" id="FungiDB:M747DRAFT_285759"/>
<dbReference type="CDD" id="cd11060">
    <property type="entry name" value="CYP57A1-like"/>
    <property type="match status" value="1"/>
</dbReference>
<feature type="binding site" description="axial binding residue" evidence="7">
    <location>
        <position position="439"/>
    </location>
    <ligand>
        <name>heme</name>
        <dbReference type="ChEBI" id="CHEBI:30413"/>
    </ligand>
    <ligandPart>
        <name>Fe</name>
        <dbReference type="ChEBI" id="CHEBI:18248"/>
    </ligandPart>
</feature>
<name>A0A100IPH7_ASPNG</name>
<organism evidence="9 10">
    <name type="scientific">Aspergillus niger</name>
    <dbReference type="NCBI Taxonomy" id="5061"/>
    <lineage>
        <taxon>Eukaryota</taxon>
        <taxon>Fungi</taxon>
        <taxon>Dikarya</taxon>
        <taxon>Ascomycota</taxon>
        <taxon>Pezizomycotina</taxon>
        <taxon>Eurotiomycetes</taxon>
        <taxon>Eurotiomycetidae</taxon>
        <taxon>Eurotiales</taxon>
        <taxon>Aspergillaceae</taxon>
        <taxon>Aspergillus</taxon>
        <taxon>Aspergillus subgen. Circumdati</taxon>
    </lineage>
</organism>
<dbReference type="GO" id="GO:0016705">
    <property type="term" value="F:oxidoreductase activity, acting on paired donors, with incorporation or reduction of molecular oxygen"/>
    <property type="evidence" value="ECO:0007669"/>
    <property type="project" value="InterPro"/>
</dbReference>
<evidence type="ECO:0000313" key="10">
    <source>
        <dbReference type="Proteomes" id="UP000068243"/>
    </source>
</evidence>
<evidence type="ECO:0000256" key="5">
    <source>
        <dbReference type="ARBA" id="ARBA00023004"/>
    </source>
</evidence>
<dbReference type="InterPro" id="IPR050121">
    <property type="entry name" value="Cytochrome_P450_monoxygenase"/>
</dbReference>
<evidence type="ECO:0000256" key="8">
    <source>
        <dbReference type="RuleBase" id="RU000461"/>
    </source>
</evidence>
<dbReference type="PROSITE" id="PS00086">
    <property type="entry name" value="CYTOCHROME_P450"/>
    <property type="match status" value="1"/>
</dbReference>
<dbReference type="PRINTS" id="PR00385">
    <property type="entry name" value="P450"/>
</dbReference>
<dbReference type="VEuPathDB" id="FungiDB:ASPNIDRAFT2_1183013"/>
<dbReference type="EMBL" id="BCMY01000014">
    <property type="protein sequence ID" value="GAQ44997.1"/>
    <property type="molecule type" value="Genomic_DNA"/>
</dbReference>
<evidence type="ECO:0000313" key="9">
    <source>
        <dbReference type="EMBL" id="GAQ44997.1"/>
    </source>
</evidence>
<evidence type="ECO:0000256" key="2">
    <source>
        <dbReference type="ARBA" id="ARBA00010617"/>
    </source>
</evidence>
<evidence type="ECO:0000256" key="3">
    <source>
        <dbReference type="ARBA" id="ARBA00022723"/>
    </source>
</evidence>
<dbReference type="Pfam" id="PF00067">
    <property type="entry name" value="p450"/>
    <property type="match status" value="1"/>
</dbReference>
<keyword evidence="3 7" id="KW-0479">Metal-binding</keyword>
<accession>A0A100IPH7</accession>
<dbReference type="InterPro" id="IPR002401">
    <property type="entry name" value="Cyt_P450_E_grp-I"/>
</dbReference>
<evidence type="ECO:0000256" key="7">
    <source>
        <dbReference type="PIRSR" id="PIRSR602401-1"/>
    </source>
</evidence>
<dbReference type="InterPro" id="IPR017972">
    <property type="entry name" value="Cyt_P450_CS"/>
</dbReference>
<reference evidence="10" key="1">
    <citation type="journal article" date="2016" name="Genome Announc.">
        <title>Draft genome sequence of Aspergillus niger strain An76.</title>
        <authorList>
            <person name="Gong W."/>
            <person name="Cheng Z."/>
            <person name="Zhang H."/>
            <person name="Liu L."/>
            <person name="Gao P."/>
            <person name="Wang L."/>
        </authorList>
    </citation>
    <scope>NUCLEOTIDE SEQUENCE [LARGE SCALE GENOMIC DNA]</scope>
    <source>
        <strain evidence="10">An76</strain>
    </source>
</reference>